<proteinExistence type="predicted"/>
<accession>A0A0H3HS19</accession>
<evidence type="ECO:0000313" key="1">
    <source>
        <dbReference type="EMBL" id="AFI68697.1"/>
    </source>
</evidence>
<dbReference type="Proteomes" id="UP000010087">
    <property type="component" value="Chromosome 2"/>
</dbReference>
<dbReference type="PATRIC" id="fig|884204.3.peg.4571"/>
<evidence type="ECO:0000313" key="2">
    <source>
        <dbReference type="Proteomes" id="UP000010087"/>
    </source>
</evidence>
<dbReference type="AlphaFoldDB" id="A0A0H3HS19"/>
<dbReference type="EMBL" id="CP002834">
    <property type="protein sequence ID" value="AFI68697.1"/>
    <property type="molecule type" value="Genomic_DNA"/>
</dbReference>
<name>A0A0H3HS19_BURP2</name>
<reference evidence="1 2" key="1">
    <citation type="journal article" date="2012" name="PLoS ONE">
        <title>Evolution of Burkholderia pseudomallei in recurrent melioidosis.</title>
        <authorList>
            <person name="Hayden H.S."/>
            <person name="Lim R."/>
            <person name="Brittnacher M.J."/>
            <person name="Sims E.H."/>
            <person name="Ramage E.R."/>
            <person name="Fong C."/>
            <person name="Wu Z."/>
            <person name="Crist E."/>
            <person name="Chang J."/>
            <person name="Zhou Y."/>
            <person name="Radey M."/>
            <person name="Rohmer L."/>
            <person name="Haugen E."/>
            <person name="Gillett W."/>
            <person name="Wuthiekanun V."/>
            <person name="Peacock S.J."/>
            <person name="Kaul R."/>
            <person name="Miller S.I."/>
            <person name="Manoil C."/>
            <person name="Jacobs M.A."/>
        </authorList>
    </citation>
    <scope>NUCLEOTIDE SEQUENCE [LARGE SCALE GENOMIC DNA]</scope>
    <source>
        <strain evidence="1 2">1026b</strain>
    </source>
</reference>
<gene>
    <name evidence="1" type="ordered locus">BP1026B_II0425</name>
</gene>
<dbReference type="SUPFAM" id="SSF56399">
    <property type="entry name" value="ADP-ribosylation"/>
    <property type="match status" value="1"/>
</dbReference>
<organism evidence="1 2">
    <name type="scientific">Burkholderia pseudomallei (strain 1026b)</name>
    <dbReference type="NCBI Taxonomy" id="884204"/>
    <lineage>
        <taxon>Bacteria</taxon>
        <taxon>Pseudomonadati</taxon>
        <taxon>Pseudomonadota</taxon>
        <taxon>Betaproteobacteria</taxon>
        <taxon>Burkholderiales</taxon>
        <taxon>Burkholderiaceae</taxon>
        <taxon>Burkholderia</taxon>
        <taxon>pseudomallei group</taxon>
    </lineage>
</organism>
<protein>
    <submittedName>
        <fullName evidence="1">Uncharacterized protein</fullName>
    </submittedName>
</protein>
<dbReference type="KEGG" id="bpz:BP1026B_II0425"/>
<sequence>MTLEAIRAAEFGDRPSRLNCVFVMDGVKAVDACRAYLGGNPHLYEVEIQSPIAKSFAADFSLLNGANRFAIGVDFLPNNRGIARRYWAGGNCAVPETLTESPILIRKQLRP</sequence>